<sequence>MKGLTIILLTVIATGFLIQDTKAQGIKDVMNAVKNTVRKGVDKIKEGAGKLVDAVKGKLTVDKQSATQTRAQSAAGLRKIRDELKAQLEKEINGFKPLLQKAKENLEKLDGELLSLEKKLIREIQEKLSGKEREPAAVS</sequence>
<keyword evidence="4" id="KW-1185">Reference proteome</keyword>
<evidence type="ECO:0000256" key="1">
    <source>
        <dbReference type="SAM" id="Coils"/>
    </source>
</evidence>
<comment type="caution">
    <text evidence="3">The sequence shown here is derived from an EMBL/GenBank/DDBJ whole genome shotgun (WGS) entry which is preliminary data.</text>
</comment>
<evidence type="ECO:0000313" key="4">
    <source>
        <dbReference type="Proteomes" id="UP000801492"/>
    </source>
</evidence>
<feature type="signal peptide" evidence="2">
    <location>
        <begin position="1"/>
        <end position="23"/>
    </location>
</feature>
<name>A0A8K0CZH0_IGNLU</name>
<evidence type="ECO:0000256" key="2">
    <source>
        <dbReference type="SAM" id="SignalP"/>
    </source>
</evidence>
<keyword evidence="1" id="KW-0175">Coiled coil</keyword>
<proteinExistence type="predicted"/>
<reference evidence="3" key="1">
    <citation type="submission" date="2019-08" db="EMBL/GenBank/DDBJ databases">
        <title>The genome of the North American firefly Photinus pyralis.</title>
        <authorList>
            <consortium name="Photinus pyralis genome working group"/>
            <person name="Fallon T.R."/>
            <person name="Sander Lower S.E."/>
            <person name="Weng J.-K."/>
        </authorList>
    </citation>
    <scope>NUCLEOTIDE SEQUENCE</scope>
    <source>
        <strain evidence="3">TRF0915ILg1</strain>
        <tissue evidence="3">Whole body</tissue>
    </source>
</reference>
<accession>A0A8K0CZH0</accession>
<feature type="coiled-coil region" evidence="1">
    <location>
        <begin position="99"/>
        <end position="134"/>
    </location>
</feature>
<feature type="chain" id="PRO_5035469918" evidence="2">
    <location>
        <begin position="24"/>
        <end position="139"/>
    </location>
</feature>
<dbReference type="EMBL" id="VTPC01004913">
    <property type="protein sequence ID" value="KAF2896603.1"/>
    <property type="molecule type" value="Genomic_DNA"/>
</dbReference>
<dbReference type="AlphaFoldDB" id="A0A8K0CZH0"/>
<gene>
    <name evidence="3" type="ORF">ILUMI_09572</name>
</gene>
<evidence type="ECO:0000313" key="3">
    <source>
        <dbReference type="EMBL" id="KAF2896603.1"/>
    </source>
</evidence>
<keyword evidence="2" id="KW-0732">Signal</keyword>
<dbReference type="Proteomes" id="UP000801492">
    <property type="component" value="Unassembled WGS sequence"/>
</dbReference>
<protein>
    <submittedName>
        <fullName evidence="3">Uncharacterized protein</fullName>
    </submittedName>
</protein>
<organism evidence="3 4">
    <name type="scientific">Ignelater luminosus</name>
    <name type="common">Cucubano</name>
    <name type="synonym">Pyrophorus luminosus</name>
    <dbReference type="NCBI Taxonomy" id="2038154"/>
    <lineage>
        <taxon>Eukaryota</taxon>
        <taxon>Metazoa</taxon>
        <taxon>Ecdysozoa</taxon>
        <taxon>Arthropoda</taxon>
        <taxon>Hexapoda</taxon>
        <taxon>Insecta</taxon>
        <taxon>Pterygota</taxon>
        <taxon>Neoptera</taxon>
        <taxon>Endopterygota</taxon>
        <taxon>Coleoptera</taxon>
        <taxon>Polyphaga</taxon>
        <taxon>Elateriformia</taxon>
        <taxon>Elateroidea</taxon>
        <taxon>Elateridae</taxon>
        <taxon>Agrypninae</taxon>
        <taxon>Pyrophorini</taxon>
        <taxon>Ignelater</taxon>
    </lineage>
</organism>